<accession>A0AA88NS19</accession>
<proteinExistence type="predicted"/>
<sequence length="85" mass="9681">MKILLQQHYTQKLFQRACLNRQSPVRESTNDVGYYPQRQQLRPGGTPQLLCNNSSKTKGEQTQGEVNQVGEQVMTGCIERKTISL</sequence>
<dbReference type="EMBL" id="JAVHJS010000002">
    <property type="protein sequence ID" value="KAK2865928.1"/>
    <property type="molecule type" value="Genomic_DNA"/>
</dbReference>
<feature type="region of interest" description="Disordered" evidence="1">
    <location>
        <begin position="26"/>
        <end position="47"/>
    </location>
</feature>
<name>A0AA88NS19_TACVA</name>
<gene>
    <name evidence="2" type="ORF">Q7C36_001984</name>
</gene>
<keyword evidence="3" id="KW-1185">Reference proteome</keyword>
<evidence type="ECO:0000313" key="2">
    <source>
        <dbReference type="EMBL" id="KAK2865928.1"/>
    </source>
</evidence>
<dbReference type="AlphaFoldDB" id="A0AA88NS19"/>
<reference evidence="2" key="1">
    <citation type="submission" date="2023-08" db="EMBL/GenBank/DDBJ databases">
        <title>Pelteobagrus vachellii genome.</title>
        <authorList>
            <person name="Liu H."/>
        </authorList>
    </citation>
    <scope>NUCLEOTIDE SEQUENCE</scope>
    <source>
        <strain evidence="2">PRFRI_2022a</strain>
        <tissue evidence="2">Muscle</tissue>
    </source>
</reference>
<dbReference type="Proteomes" id="UP001187315">
    <property type="component" value="Unassembled WGS sequence"/>
</dbReference>
<evidence type="ECO:0000313" key="3">
    <source>
        <dbReference type="Proteomes" id="UP001187315"/>
    </source>
</evidence>
<protein>
    <submittedName>
        <fullName evidence="2">Uncharacterized protein</fullName>
    </submittedName>
</protein>
<comment type="caution">
    <text evidence="2">The sequence shown here is derived from an EMBL/GenBank/DDBJ whole genome shotgun (WGS) entry which is preliminary data.</text>
</comment>
<evidence type="ECO:0000256" key="1">
    <source>
        <dbReference type="SAM" id="MobiDB-lite"/>
    </source>
</evidence>
<organism evidence="2 3">
    <name type="scientific">Tachysurus vachellii</name>
    <name type="common">Darkbarbel catfish</name>
    <name type="synonym">Pelteobagrus vachellii</name>
    <dbReference type="NCBI Taxonomy" id="175792"/>
    <lineage>
        <taxon>Eukaryota</taxon>
        <taxon>Metazoa</taxon>
        <taxon>Chordata</taxon>
        <taxon>Craniata</taxon>
        <taxon>Vertebrata</taxon>
        <taxon>Euteleostomi</taxon>
        <taxon>Actinopterygii</taxon>
        <taxon>Neopterygii</taxon>
        <taxon>Teleostei</taxon>
        <taxon>Ostariophysi</taxon>
        <taxon>Siluriformes</taxon>
        <taxon>Bagridae</taxon>
        <taxon>Tachysurus</taxon>
    </lineage>
</organism>